<dbReference type="STRING" id="1513793.SAMN06296036_11691"/>
<dbReference type="GO" id="GO:0006508">
    <property type="term" value="P:proteolysis"/>
    <property type="evidence" value="ECO:0007669"/>
    <property type="project" value="InterPro"/>
</dbReference>
<dbReference type="AlphaFoldDB" id="A0A1Y6C9M1"/>
<dbReference type="PANTHER" id="PTHR24260">
    <property type="match status" value="1"/>
</dbReference>
<dbReference type="PROSITE" id="PS50240">
    <property type="entry name" value="TRYPSIN_DOM"/>
    <property type="match status" value="1"/>
</dbReference>
<keyword evidence="3" id="KW-1185">Reference proteome</keyword>
<proteinExistence type="predicted"/>
<protein>
    <submittedName>
        <fullName evidence="2">Trypsin</fullName>
    </submittedName>
</protein>
<dbReference type="PROSITE" id="PS00134">
    <property type="entry name" value="TRYPSIN_HIS"/>
    <property type="match status" value="1"/>
</dbReference>
<dbReference type="PANTHER" id="PTHR24260:SF138">
    <property type="entry name" value="IP10340P-RELATED"/>
    <property type="match status" value="1"/>
</dbReference>
<gene>
    <name evidence="2" type="ORF">SAMN06296036_11691</name>
</gene>
<name>A0A1Y6C9M1_9BACT</name>
<dbReference type="InterPro" id="IPR043504">
    <property type="entry name" value="Peptidase_S1_PA_chymotrypsin"/>
</dbReference>
<sequence>MTHVIRIPVALAAVATLSFSCGVEQTSDLEIRGGTVVSDGDLTAVRMSTVALTTDVAGSSGQSPLSQGKSFCSGTIIGMRTIVTAAHCIQALEGRTTKGDLLFPKAEDYLVHFDTEVSSGGDYIKAAEVIPHPDWNPSQTLSPFPSSRPNDIGLIILSEDIPDYMVPVEIADAGLEVRGEKAVLAGYGVTRGRNTNDTGVLRTLENSFSSESSNIARVSHGSWFKGICAGDSGGPAYAEVDGELQLVGAASTGIEIPLLGCIGSNSNSTDVRYYKDWINSNK</sequence>
<dbReference type="InterPro" id="IPR051333">
    <property type="entry name" value="CLIP_Serine_Protease"/>
</dbReference>
<dbReference type="GO" id="GO:0004252">
    <property type="term" value="F:serine-type endopeptidase activity"/>
    <property type="evidence" value="ECO:0007669"/>
    <property type="project" value="InterPro"/>
</dbReference>
<dbReference type="EMBL" id="FWZT01000016">
    <property type="protein sequence ID" value="SMF52963.1"/>
    <property type="molecule type" value="Genomic_DNA"/>
</dbReference>
<dbReference type="PROSITE" id="PS51257">
    <property type="entry name" value="PROKAR_LIPOPROTEIN"/>
    <property type="match status" value="1"/>
</dbReference>
<dbReference type="InterPro" id="IPR009003">
    <property type="entry name" value="Peptidase_S1_PA"/>
</dbReference>
<dbReference type="Proteomes" id="UP000192907">
    <property type="component" value="Unassembled WGS sequence"/>
</dbReference>
<dbReference type="RefSeq" id="WP_132321736.1">
    <property type="nucleotide sequence ID" value="NZ_FWZT01000016.1"/>
</dbReference>
<dbReference type="PRINTS" id="PR00722">
    <property type="entry name" value="CHYMOTRYPSIN"/>
</dbReference>
<dbReference type="Gene3D" id="2.40.10.10">
    <property type="entry name" value="Trypsin-like serine proteases"/>
    <property type="match status" value="1"/>
</dbReference>
<evidence type="ECO:0000313" key="2">
    <source>
        <dbReference type="EMBL" id="SMF52963.1"/>
    </source>
</evidence>
<dbReference type="SMART" id="SM00020">
    <property type="entry name" value="Tryp_SPc"/>
    <property type="match status" value="1"/>
</dbReference>
<dbReference type="InterPro" id="IPR018114">
    <property type="entry name" value="TRYPSIN_HIS"/>
</dbReference>
<evidence type="ECO:0000259" key="1">
    <source>
        <dbReference type="PROSITE" id="PS50240"/>
    </source>
</evidence>
<dbReference type="Pfam" id="PF00089">
    <property type="entry name" value="Trypsin"/>
    <property type="match status" value="1"/>
</dbReference>
<accession>A0A1Y6C9M1</accession>
<feature type="domain" description="Peptidase S1" evidence="1">
    <location>
        <begin position="31"/>
        <end position="282"/>
    </location>
</feature>
<dbReference type="InterPro" id="IPR001254">
    <property type="entry name" value="Trypsin_dom"/>
</dbReference>
<dbReference type="OrthoDB" id="5290463at2"/>
<dbReference type="InterPro" id="IPR001314">
    <property type="entry name" value="Peptidase_S1A"/>
</dbReference>
<dbReference type="SUPFAM" id="SSF50494">
    <property type="entry name" value="Trypsin-like serine proteases"/>
    <property type="match status" value="1"/>
</dbReference>
<evidence type="ECO:0000313" key="3">
    <source>
        <dbReference type="Proteomes" id="UP000192907"/>
    </source>
</evidence>
<reference evidence="3" key="1">
    <citation type="submission" date="2017-04" db="EMBL/GenBank/DDBJ databases">
        <authorList>
            <person name="Varghese N."/>
            <person name="Submissions S."/>
        </authorList>
    </citation>
    <scope>NUCLEOTIDE SEQUENCE [LARGE SCALE GENOMIC DNA]</scope>
    <source>
        <strain evidence="3">RKEM611</strain>
    </source>
</reference>
<organism evidence="2 3">
    <name type="scientific">Pseudobacteriovorax antillogorgiicola</name>
    <dbReference type="NCBI Taxonomy" id="1513793"/>
    <lineage>
        <taxon>Bacteria</taxon>
        <taxon>Pseudomonadati</taxon>
        <taxon>Bdellovibrionota</taxon>
        <taxon>Oligoflexia</taxon>
        <taxon>Oligoflexales</taxon>
        <taxon>Pseudobacteriovoracaceae</taxon>
        <taxon>Pseudobacteriovorax</taxon>
    </lineage>
</organism>